<dbReference type="GO" id="GO:0005737">
    <property type="term" value="C:cytoplasm"/>
    <property type="evidence" value="ECO:0007669"/>
    <property type="project" value="TreeGrafter"/>
</dbReference>
<evidence type="ECO:0000259" key="3">
    <source>
        <dbReference type="Pfam" id="PF03959"/>
    </source>
</evidence>
<dbReference type="OMA" id="EEPRGWW"/>
<dbReference type="GO" id="GO:0016787">
    <property type="term" value="F:hydrolase activity"/>
    <property type="evidence" value="ECO:0007669"/>
    <property type="project" value="UniProtKB-KW"/>
</dbReference>
<accession>A0A5M3MMY4</accession>
<dbReference type="GeneID" id="19201073"/>
<feature type="region of interest" description="Disordered" evidence="2">
    <location>
        <begin position="239"/>
        <end position="272"/>
    </location>
</feature>
<dbReference type="RefSeq" id="XP_007769470.1">
    <property type="nucleotide sequence ID" value="XM_007771280.1"/>
</dbReference>
<reference evidence="5" key="1">
    <citation type="journal article" date="2012" name="Science">
        <title>The Paleozoic origin of enzymatic lignin decomposition reconstructed from 31 fungal genomes.</title>
        <authorList>
            <person name="Floudas D."/>
            <person name="Binder M."/>
            <person name="Riley R."/>
            <person name="Barry K."/>
            <person name="Blanchette R.A."/>
            <person name="Henrissat B."/>
            <person name="Martinez A.T."/>
            <person name="Otillar R."/>
            <person name="Spatafora J.W."/>
            <person name="Yadav J.S."/>
            <person name="Aerts A."/>
            <person name="Benoit I."/>
            <person name="Boyd A."/>
            <person name="Carlson A."/>
            <person name="Copeland A."/>
            <person name="Coutinho P.M."/>
            <person name="de Vries R.P."/>
            <person name="Ferreira P."/>
            <person name="Findley K."/>
            <person name="Foster B."/>
            <person name="Gaskell J."/>
            <person name="Glotzer D."/>
            <person name="Gorecki P."/>
            <person name="Heitman J."/>
            <person name="Hesse C."/>
            <person name="Hori C."/>
            <person name="Igarashi K."/>
            <person name="Jurgens J.A."/>
            <person name="Kallen N."/>
            <person name="Kersten P."/>
            <person name="Kohler A."/>
            <person name="Kuees U."/>
            <person name="Kumar T.K.A."/>
            <person name="Kuo A."/>
            <person name="LaButti K."/>
            <person name="Larrondo L.F."/>
            <person name="Lindquist E."/>
            <person name="Ling A."/>
            <person name="Lombard V."/>
            <person name="Lucas S."/>
            <person name="Lundell T."/>
            <person name="Martin R."/>
            <person name="McLaughlin D.J."/>
            <person name="Morgenstern I."/>
            <person name="Morin E."/>
            <person name="Murat C."/>
            <person name="Nagy L.G."/>
            <person name="Nolan M."/>
            <person name="Ohm R.A."/>
            <person name="Patyshakuliyeva A."/>
            <person name="Rokas A."/>
            <person name="Ruiz-Duenas F.J."/>
            <person name="Sabat G."/>
            <person name="Salamov A."/>
            <person name="Samejima M."/>
            <person name="Schmutz J."/>
            <person name="Slot J.C."/>
            <person name="St John F."/>
            <person name="Stenlid J."/>
            <person name="Sun H."/>
            <person name="Sun S."/>
            <person name="Syed K."/>
            <person name="Tsang A."/>
            <person name="Wiebenga A."/>
            <person name="Young D."/>
            <person name="Pisabarro A."/>
            <person name="Eastwood D.C."/>
            <person name="Martin F."/>
            <person name="Cullen D."/>
            <person name="Grigoriev I.V."/>
            <person name="Hibbett D.S."/>
        </authorList>
    </citation>
    <scope>NUCLEOTIDE SEQUENCE [LARGE SCALE GENOMIC DNA]</scope>
    <source>
        <strain evidence="5">RWD-64-598 SS2</strain>
    </source>
</reference>
<feature type="region of interest" description="Disordered" evidence="2">
    <location>
        <begin position="63"/>
        <end position="83"/>
    </location>
</feature>
<feature type="domain" description="Serine hydrolase" evidence="3">
    <location>
        <begin position="6"/>
        <end position="226"/>
    </location>
</feature>
<keyword evidence="1" id="KW-0378">Hydrolase</keyword>
<evidence type="ECO:0000313" key="5">
    <source>
        <dbReference type="Proteomes" id="UP000053558"/>
    </source>
</evidence>
<evidence type="ECO:0000313" key="4">
    <source>
        <dbReference type="EMBL" id="EIW80538.1"/>
    </source>
</evidence>
<proteinExistence type="predicted"/>
<dbReference type="OrthoDB" id="2094269at2759"/>
<keyword evidence="5" id="KW-1185">Reference proteome</keyword>
<dbReference type="PANTHER" id="PTHR48070:SF6">
    <property type="entry name" value="ESTERASE OVCA2"/>
    <property type="match status" value="1"/>
</dbReference>
<dbReference type="InterPro" id="IPR029058">
    <property type="entry name" value="AB_hydrolase_fold"/>
</dbReference>
<dbReference type="EMBL" id="JH711579">
    <property type="protein sequence ID" value="EIW80538.1"/>
    <property type="molecule type" value="Genomic_DNA"/>
</dbReference>
<dbReference type="Gene3D" id="3.40.50.1820">
    <property type="entry name" value="alpha/beta hydrolase"/>
    <property type="match status" value="1"/>
</dbReference>
<evidence type="ECO:0000256" key="2">
    <source>
        <dbReference type="SAM" id="MobiDB-lite"/>
    </source>
</evidence>
<name>A0A5M3MMY4_CONPW</name>
<protein>
    <submittedName>
        <fullName evidence="4">FSH1-domain-containing protein</fullName>
    </submittedName>
</protein>
<organism evidence="4 5">
    <name type="scientific">Coniophora puteana (strain RWD-64-598)</name>
    <name type="common">Brown rot fungus</name>
    <dbReference type="NCBI Taxonomy" id="741705"/>
    <lineage>
        <taxon>Eukaryota</taxon>
        <taxon>Fungi</taxon>
        <taxon>Dikarya</taxon>
        <taxon>Basidiomycota</taxon>
        <taxon>Agaricomycotina</taxon>
        <taxon>Agaricomycetes</taxon>
        <taxon>Agaricomycetidae</taxon>
        <taxon>Boletales</taxon>
        <taxon>Coniophorineae</taxon>
        <taxon>Coniophoraceae</taxon>
        <taxon>Coniophora</taxon>
    </lineage>
</organism>
<sequence>MTTQAAPCKVLMLHGFSQNASIFGKRLAALRKSLGPNIELVFVNAPIALRRIDLAGSASEPSLDAVGASEANPDSTDEKDAPRAWWRADRARQTAKGLEDTLIYIREILRKDRFDGVFGFSQGAGFAPLLAALLERPHVYPPFLVDGLPPHPPFKFCISVAGFKAPGELSQKIYSQMYTTPTLLVMGKNDIIVVEERSKMLMEVAENIRVEQHDGGHFVPSKVNWRVFLKGWMENPQGRVPSPSAITMTNAEPEPATRGRRRRSSLKRAANL</sequence>
<dbReference type="SUPFAM" id="SSF53474">
    <property type="entry name" value="alpha/beta-Hydrolases"/>
    <property type="match status" value="1"/>
</dbReference>
<dbReference type="AlphaFoldDB" id="A0A5M3MMY4"/>
<dbReference type="GO" id="GO:0005634">
    <property type="term" value="C:nucleus"/>
    <property type="evidence" value="ECO:0007669"/>
    <property type="project" value="TreeGrafter"/>
</dbReference>
<dbReference type="InterPro" id="IPR005645">
    <property type="entry name" value="FSH-like_dom"/>
</dbReference>
<comment type="caution">
    <text evidence="4">The sequence shown here is derived from an EMBL/GenBank/DDBJ whole genome shotgun (WGS) entry which is preliminary data.</text>
</comment>
<dbReference type="PANTHER" id="PTHR48070">
    <property type="entry name" value="ESTERASE OVCA2"/>
    <property type="match status" value="1"/>
</dbReference>
<dbReference type="Pfam" id="PF03959">
    <property type="entry name" value="FSH1"/>
    <property type="match status" value="1"/>
</dbReference>
<gene>
    <name evidence="4" type="ORF">CONPUDRAFT_137704</name>
</gene>
<evidence type="ECO:0000256" key="1">
    <source>
        <dbReference type="ARBA" id="ARBA00022801"/>
    </source>
</evidence>
<dbReference type="Proteomes" id="UP000053558">
    <property type="component" value="Unassembled WGS sequence"/>
</dbReference>
<dbReference type="InterPro" id="IPR050593">
    <property type="entry name" value="LovG"/>
</dbReference>
<dbReference type="KEGG" id="cput:CONPUDRAFT_137704"/>